<feature type="chain" id="PRO_5018302038" description="Lipoprotein" evidence="1">
    <location>
        <begin position="31"/>
        <end position="349"/>
    </location>
</feature>
<name>A0A3P3QZ19_9FIRM</name>
<evidence type="ECO:0000256" key="1">
    <source>
        <dbReference type="SAM" id="SignalP"/>
    </source>
</evidence>
<comment type="caution">
    <text evidence="2">The sequence shown here is derived from an EMBL/GenBank/DDBJ whole genome shotgun (WGS) entry which is preliminary data.</text>
</comment>
<dbReference type="PROSITE" id="PS51257">
    <property type="entry name" value="PROKAR_LIPOPROTEIN"/>
    <property type="match status" value="1"/>
</dbReference>
<evidence type="ECO:0008006" key="4">
    <source>
        <dbReference type="Google" id="ProtNLM"/>
    </source>
</evidence>
<dbReference type="AlphaFoldDB" id="A0A3P3QZ19"/>
<sequence length="349" mass="40164">MNIKNKLSICVALGCIAFALVGCGRTAVNAQGNQMTQKVKVSVEKNYFLYEDLPELSIDKNADSENIKSIINKLPILADYLEIKDAKIENSDIGVGLVLEYDEIYDKAKQLKLSENPLYHSPYFNTFKFNNSMLLMLENEYISYIKTVVNIPKEYVEGTEEKIVDVISRESLLQKNINFEYMKENRSYYNELVEFNNAIYADRLFYNRIRLGSDEETLIQRNGDPDKREEKDDLESIYTYGDENSYTLFKLTPKNNGSGEQEVSAIVVHPSKEDINGGELLYNLGLLPNENEYLKKVQVTDYLGDPVFEIADADYYRISSDISDYLYFIYSEDGEVIEYGICKWIIPVN</sequence>
<dbReference type="Proteomes" id="UP000272490">
    <property type="component" value="Unassembled WGS sequence"/>
</dbReference>
<keyword evidence="1" id="KW-0732">Signal</keyword>
<dbReference type="RefSeq" id="WP_128672837.1">
    <property type="nucleotide sequence ID" value="NZ_CAUQHB010000001.1"/>
</dbReference>
<evidence type="ECO:0000313" key="2">
    <source>
        <dbReference type="EMBL" id="RRJ26486.1"/>
    </source>
</evidence>
<dbReference type="OrthoDB" id="2035587at2"/>
<keyword evidence="3" id="KW-1185">Reference proteome</keyword>
<reference evidence="2 3" key="1">
    <citation type="submission" date="2018-11" db="EMBL/GenBank/DDBJ databases">
        <title>Genome sequencing of Lachnoanaerobaculum sp. KCOM 2030 (= ChDC B114).</title>
        <authorList>
            <person name="Kook J.-K."/>
            <person name="Park S.-N."/>
            <person name="Lim Y.K."/>
        </authorList>
    </citation>
    <scope>NUCLEOTIDE SEQUENCE [LARGE SCALE GENOMIC DNA]</scope>
    <source>
        <strain evidence="2 3">KCOM 2030</strain>
    </source>
</reference>
<dbReference type="EMBL" id="RRCO01000001">
    <property type="protein sequence ID" value="RRJ26486.1"/>
    <property type="molecule type" value="Genomic_DNA"/>
</dbReference>
<organism evidence="2 3">
    <name type="scientific">Lachnoanaerobaculum gingivalis</name>
    <dbReference type="NCBI Taxonomy" id="2490855"/>
    <lineage>
        <taxon>Bacteria</taxon>
        <taxon>Bacillati</taxon>
        <taxon>Bacillota</taxon>
        <taxon>Clostridia</taxon>
        <taxon>Lachnospirales</taxon>
        <taxon>Lachnospiraceae</taxon>
        <taxon>Lachnoanaerobaculum</taxon>
    </lineage>
</organism>
<accession>A0A3P3QZ19</accession>
<feature type="signal peptide" evidence="1">
    <location>
        <begin position="1"/>
        <end position="30"/>
    </location>
</feature>
<protein>
    <recommendedName>
        <fullName evidence="4">Lipoprotein</fullName>
    </recommendedName>
</protein>
<proteinExistence type="predicted"/>
<evidence type="ECO:0000313" key="3">
    <source>
        <dbReference type="Proteomes" id="UP000272490"/>
    </source>
</evidence>
<gene>
    <name evidence="2" type="ORF">EHV10_00195</name>
</gene>